<proteinExistence type="predicted"/>
<dbReference type="Proteomes" id="UP001500804">
    <property type="component" value="Unassembled WGS sequence"/>
</dbReference>
<name>A0ABP9NIV1_9PSEU</name>
<evidence type="ECO:0000313" key="1">
    <source>
        <dbReference type="EMBL" id="GAA5121838.1"/>
    </source>
</evidence>
<keyword evidence="2" id="KW-1185">Reference proteome</keyword>
<gene>
    <name evidence="1" type="ORF">GCM10023320_31250</name>
</gene>
<evidence type="ECO:0000313" key="2">
    <source>
        <dbReference type="Proteomes" id="UP001500804"/>
    </source>
</evidence>
<protein>
    <submittedName>
        <fullName evidence="1">Uncharacterized protein</fullName>
    </submittedName>
</protein>
<dbReference type="EMBL" id="BAABJO010000010">
    <property type="protein sequence ID" value="GAA5121838.1"/>
    <property type="molecule type" value="Genomic_DNA"/>
</dbReference>
<sequence>MTDYFLANGTNKAPATLAPAHIASWLDSRGYHIVRLPVAGPVDPGDPDLVARIAALIDWRSFEHEDDRLAIVRQILSWLAGPSVTRTDLGRAA</sequence>
<organism evidence="1 2">
    <name type="scientific">Pseudonocardia adelaidensis</name>
    <dbReference type="NCBI Taxonomy" id="648754"/>
    <lineage>
        <taxon>Bacteria</taxon>
        <taxon>Bacillati</taxon>
        <taxon>Actinomycetota</taxon>
        <taxon>Actinomycetes</taxon>
        <taxon>Pseudonocardiales</taxon>
        <taxon>Pseudonocardiaceae</taxon>
        <taxon>Pseudonocardia</taxon>
    </lineage>
</organism>
<comment type="caution">
    <text evidence="1">The sequence shown here is derived from an EMBL/GenBank/DDBJ whole genome shotgun (WGS) entry which is preliminary data.</text>
</comment>
<reference evidence="2" key="1">
    <citation type="journal article" date="2019" name="Int. J. Syst. Evol. Microbiol.">
        <title>The Global Catalogue of Microorganisms (GCM) 10K type strain sequencing project: providing services to taxonomists for standard genome sequencing and annotation.</title>
        <authorList>
            <consortium name="The Broad Institute Genomics Platform"/>
            <consortium name="The Broad Institute Genome Sequencing Center for Infectious Disease"/>
            <person name="Wu L."/>
            <person name="Ma J."/>
        </authorList>
    </citation>
    <scope>NUCLEOTIDE SEQUENCE [LARGE SCALE GENOMIC DNA]</scope>
    <source>
        <strain evidence="2">JCM 18302</strain>
    </source>
</reference>
<accession>A0ABP9NIV1</accession>